<dbReference type="PROSITE" id="PS50835">
    <property type="entry name" value="IG_LIKE"/>
    <property type="match status" value="1"/>
</dbReference>
<evidence type="ECO:0000256" key="7">
    <source>
        <dbReference type="ARBA" id="ARBA00023157"/>
    </source>
</evidence>
<dbReference type="Gene3D" id="2.60.40.10">
    <property type="entry name" value="Immunoglobulins"/>
    <property type="match status" value="1"/>
</dbReference>
<dbReference type="InterPro" id="IPR007110">
    <property type="entry name" value="Ig-like_dom"/>
</dbReference>
<evidence type="ECO:0000256" key="10">
    <source>
        <dbReference type="ARBA" id="ARBA00023319"/>
    </source>
</evidence>
<evidence type="ECO:0000256" key="3">
    <source>
        <dbReference type="ARBA" id="ARBA00022692"/>
    </source>
</evidence>
<dbReference type="Proteomes" id="UP000694523">
    <property type="component" value="Unplaced"/>
</dbReference>
<reference evidence="14" key="1">
    <citation type="submission" date="2025-08" db="UniProtKB">
        <authorList>
            <consortium name="Ensembl"/>
        </authorList>
    </citation>
    <scope>IDENTIFICATION</scope>
</reference>
<evidence type="ECO:0000256" key="4">
    <source>
        <dbReference type="ARBA" id="ARBA00022729"/>
    </source>
</evidence>
<dbReference type="GO" id="GO:0009897">
    <property type="term" value="C:external side of plasma membrane"/>
    <property type="evidence" value="ECO:0007669"/>
    <property type="project" value="TreeGrafter"/>
</dbReference>
<keyword evidence="4" id="KW-0732">Signal</keyword>
<name>A0A8C6V5W4_9GOBI</name>
<protein>
    <recommendedName>
        <fullName evidence="13">Ig-like domain-containing protein</fullName>
    </recommendedName>
</protein>
<dbReference type="GO" id="GO:0031295">
    <property type="term" value="P:T cell costimulation"/>
    <property type="evidence" value="ECO:0007669"/>
    <property type="project" value="TreeGrafter"/>
</dbReference>
<evidence type="ECO:0000313" key="15">
    <source>
        <dbReference type="Proteomes" id="UP000694523"/>
    </source>
</evidence>
<feature type="transmembrane region" description="Helical" evidence="12">
    <location>
        <begin position="146"/>
        <end position="169"/>
    </location>
</feature>
<keyword evidence="9" id="KW-0325">Glycoprotein</keyword>
<evidence type="ECO:0000256" key="5">
    <source>
        <dbReference type="ARBA" id="ARBA00022989"/>
    </source>
</evidence>
<dbReference type="PANTHER" id="PTHR25466:SF9">
    <property type="entry name" value="FIBRONECTIN TYPE-III DOMAIN-CONTAINING PROTEIN"/>
    <property type="match status" value="1"/>
</dbReference>
<evidence type="ECO:0000256" key="2">
    <source>
        <dbReference type="ARBA" id="ARBA00022475"/>
    </source>
</evidence>
<dbReference type="Pfam" id="PF07686">
    <property type="entry name" value="V-set"/>
    <property type="match status" value="1"/>
</dbReference>
<comment type="subcellular location">
    <subcellularLocation>
        <location evidence="1">Cell membrane</location>
        <topology evidence="1">Single-pass type I membrane protein</topology>
    </subcellularLocation>
</comment>
<evidence type="ECO:0000256" key="6">
    <source>
        <dbReference type="ARBA" id="ARBA00023136"/>
    </source>
</evidence>
<dbReference type="GO" id="GO:0042130">
    <property type="term" value="P:negative regulation of T cell proliferation"/>
    <property type="evidence" value="ECO:0007669"/>
    <property type="project" value="TreeGrafter"/>
</dbReference>
<feature type="region of interest" description="Disordered" evidence="11">
    <location>
        <begin position="180"/>
        <end position="250"/>
    </location>
</feature>
<keyword evidence="8" id="KW-0675">Receptor</keyword>
<dbReference type="PANTHER" id="PTHR25466">
    <property type="entry name" value="T-LYMPHOCYTE ACTIVATION ANTIGEN"/>
    <property type="match status" value="1"/>
</dbReference>
<dbReference type="Ensembl" id="ENSNMLT00000049432.1">
    <property type="protein sequence ID" value="ENSNMLP00000044529.1"/>
    <property type="gene ID" value="ENSNMLG00000026958.1"/>
</dbReference>
<evidence type="ECO:0000256" key="12">
    <source>
        <dbReference type="SAM" id="Phobius"/>
    </source>
</evidence>
<keyword evidence="7" id="KW-1015">Disulfide bond</keyword>
<dbReference type="InterPro" id="IPR013783">
    <property type="entry name" value="Ig-like_fold"/>
</dbReference>
<dbReference type="InterPro" id="IPR051713">
    <property type="entry name" value="T-cell_Activation_Regulation"/>
</dbReference>
<evidence type="ECO:0000259" key="13">
    <source>
        <dbReference type="PROSITE" id="PS50835"/>
    </source>
</evidence>
<keyword evidence="5 12" id="KW-1133">Transmembrane helix</keyword>
<feature type="compositionally biased region" description="Low complexity" evidence="11">
    <location>
        <begin position="187"/>
        <end position="205"/>
    </location>
</feature>
<keyword evidence="10" id="KW-0393">Immunoglobulin domain</keyword>
<dbReference type="GO" id="GO:0042102">
    <property type="term" value="P:positive regulation of T cell proliferation"/>
    <property type="evidence" value="ECO:0007669"/>
    <property type="project" value="TreeGrafter"/>
</dbReference>
<reference evidence="14" key="2">
    <citation type="submission" date="2025-09" db="UniProtKB">
        <authorList>
            <consortium name="Ensembl"/>
        </authorList>
    </citation>
    <scope>IDENTIFICATION</scope>
</reference>
<dbReference type="InterPro" id="IPR036179">
    <property type="entry name" value="Ig-like_dom_sf"/>
</dbReference>
<dbReference type="GO" id="GO:0006955">
    <property type="term" value="P:immune response"/>
    <property type="evidence" value="ECO:0007669"/>
    <property type="project" value="TreeGrafter"/>
</dbReference>
<organism evidence="14 15">
    <name type="scientific">Neogobius melanostomus</name>
    <name type="common">round goby</name>
    <dbReference type="NCBI Taxonomy" id="47308"/>
    <lineage>
        <taxon>Eukaryota</taxon>
        <taxon>Metazoa</taxon>
        <taxon>Chordata</taxon>
        <taxon>Craniata</taxon>
        <taxon>Vertebrata</taxon>
        <taxon>Euteleostomi</taxon>
        <taxon>Actinopterygii</taxon>
        <taxon>Neopterygii</taxon>
        <taxon>Teleostei</taxon>
        <taxon>Neoteleostei</taxon>
        <taxon>Acanthomorphata</taxon>
        <taxon>Gobiaria</taxon>
        <taxon>Gobiiformes</taxon>
        <taxon>Gobioidei</taxon>
        <taxon>Gobiidae</taxon>
        <taxon>Benthophilinae</taxon>
        <taxon>Neogobiini</taxon>
        <taxon>Neogobius</taxon>
    </lineage>
</organism>
<dbReference type="GO" id="GO:0007166">
    <property type="term" value="P:cell surface receptor signaling pathway"/>
    <property type="evidence" value="ECO:0007669"/>
    <property type="project" value="TreeGrafter"/>
</dbReference>
<dbReference type="InterPro" id="IPR013106">
    <property type="entry name" value="Ig_V-set"/>
</dbReference>
<feature type="compositionally biased region" description="Polar residues" evidence="11">
    <location>
        <begin position="210"/>
        <end position="221"/>
    </location>
</feature>
<evidence type="ECO:0000256" key="1">
    <source>
        <dbReference type="ARBA" id="ARBA00004251"/>
    </source>
</evidence>
<sequence length="265" mass="29043">MAHSTFFKYSNFPKKQGGVNVVYFEFLWKTSLTVLSSVAEAEVSEGQDCELPCSGHKEVRVSVLEWTRFDQRRDLLVFRAGKVLNGYEDPDFTNRVQLLDPQLQRGDLSVMLKDVTFKDTGTYECLVLYADKQEISQFIRPGTGGVITIVIVLIVLIGLCLSIGFILYLKRSKLSQVPSRESDLEKSISNGSSTSSSTTSANLSNGHKASYQSPPSNSQGDPLTPERTVPPTAPPCLPLRELPPSRGGGVCGTVQGLTFTDSSRL</sequence>
<evidence type="ECO:0000256" key="8">
    <source>
        <dbReference type="ARBA" id="ARBA00023170"/>
    </source>
</evidence>
<proteinExistence type="predicted"/>
<keyword evidence="2" id="KW-1003">Cell membrane</keyword>
<evidence type="ECO:0000256" key="9">
    <source>
        <dbReference type="ARBA" id="ARBA00023180"/>
    </source>
</evidence>
<accession>A0A8C6V5W4</accession>
<dbReference type="SUPFAM" id="SSF48726">
    <property type="entry name" value="Immunoglobulin"/>
    <property type="match status" value="1"/>
</dbReference>
<dbReference type="AlphaFoldDB" id="A0A8C6V5W4"/>
<keyword evidence="15" id="KW-1185">Reference proteome</keyword>
<evidence type="ECO:0000256" key="11">
    <source>
        <dbReference type="SAM" id="MobiDB-lite"/>
    </source>
</evidence>
<feature type="domain" description="Ig-like" evidence="13">
    <location>
        <begin position="30"/>
        <end position="136"/>
    </location>
</feature>
<keyword evidence="3 12" id="KW-0812">Transmembrane</keyword>
<dbReference type="GO" id="GO:0071222">
    <property type="term" value="P:cellular response to lipopolysaccharide"/>
    <property type="evidence" value="ECO:0007669"/>
    <property type="project" value="TreeGrafter"/>
</dbReference>
<keyword evidence="6 12" id="KW-0472">Membrane</keyword>
<evidence type="ECO:0000313" key="14">
    <source>
        <dbReference type="Ensembl" id="ENSNMLP00000044529.1"/>
    </source>
</evidence>